<keyword evidence="2 4" id="KW-0040">ANK repeat</keyword>
<organism evidence="7 8">
    <name type="scientific">Erpetoichthys calabaricus</name>
    <name type="common">Rope fish</name>
    <name type="synonym">Calamoichthys calabaricus</name>
    <dbReference type="NCBI Taxonomy" id="27687"/>
    <lineage>
        <taxon>Eukaryota</taxon>
        <taxon>Metazoa</taxon>
        <taxon>Chordata</taxon>
        <taxon>Craniata</taxon>
        <taxon>Vertebrata</taxon>
        <taxon>Euteleostomi</taxon>
        <taxon>Actinopterygii</taxon>
        <taxon>Polypteriformes</taxon>
        <taxon>Polypteridae</taxon>
        <taxon>Erpetoichthys</taxon>
    </lineage>
</organism>
<dbReference type="GeneTree" id="ENSGT00950000183003"/>
<gene>
    <name evidence="7" type="primary">SOWAHA</name>
</gene>
<evidence type="ECO:0000259" key="6">
    <source>
        <dbReference type="Pfam" id="PF25877"/>
    </source>
</evidence>
<sequence>MEPAACKNVIARITMALTQDAILTFLLDEGGKVPNSELLAKFKGLINPDNAEERKLNRELFKRFVNNIAVVKDEDGVKYIVIRKKFQHLVKENAALGAAVGGTESAGVMPAGEGACLEGAGLTSDIRNNNSVATPKVPLESRNEKAGFENRDTKADAVGNFRKQGLSEAQSCGVGHHVSTQELAEVKDLYVSGDHKPPVDRELKKGPVFAVVAVPEVVQENQNISGSVPKPETAKMNTKSTPKPYSLPLRCPPPQIDIKPSEEMAKAPAEEEQPDSKNSSPRTRRRQFEEIGPSGSPHLKRVSRIVKQGEEPKMSEVPLDPTEHEWLVKAAAGQWTQVYGLLLKDINLAEKRDFISGFTALHWAAKSGNSDMISKIIEISRIGGAKIDVNARTYGGYTPLHIAAIHGREEVIIKLIREYSAKMSIRDYSGKKPYQYLSKTTSPNVKRLLGDPQALQECNLQKKPSKISHSILSTTNSLLGVISEDIQNGEPSKGFKPQSLSKLFNPPTISKKKNYKHRAGFSSIAEDHDEEKEDNLARHLVPQK</sequence>
<evidence type="ECO:0000256" key="3">
    <source>
        <dbReference type="ARBA" id="ARBA00038122"/>
    </source>
</evidence>
<feature type="compositionally biased region" description="Basic residues" evidence="5">
    <location>
        <begin position="510"/>
        <end position="519"/>
    </location>
</feature>
<evidence type="ECO:0000256" key="1">
    <source>
        <dbReference type="ARBA" id="ARBA00022737"/>
    </source>
</evidence>
<dbReference type="InterPro" id="IPR002110">
    <property type="entry name" value="Ankyrin_rpt"/>
</dbReference>
<keyword evidence="1" id="KW-0677">Repeat</keyword>
<dbReference type="AlphaFoldDB" id="A0A8C4XCE5"/>
<dbReference type="Proteomes" id="UP000694620">
    <property type="component" value="Chromosome 11"/>
</dbReference>
<reference evidence="7" key="1">
    <citation type="submission" date="2021-06" db="EMBL/GenBank/DDBJ databases">
        <authorList>
            <consortium name="Wellcome Sanger Institute Data Sharing"/>
        </authorList>
    </citation>
    <scope>NUCLEOTIDE SEQUENCE [LARGE SCALE GENOMIC DNA]</scope>
</reference>
<feature type="repeat" description="ANK" evidence="4">
    <location>
        <begin position="395"/>
        <end position="428"/>
    </location>
</feature>
<feature type="compositionally biased region" description="Basic and acidic residues" evidence="5">
    <location>
        <begin position="259"/>
        <end position="269"/>
    </location>
</feature>
<dbReference type="InterPro" id="IPR036770">
    <property type="entry name" value="Ankyrin_rpt-contain_sf"/>
</dbReference>
<feature type="repeat" description="ANK" evidence="4">
    <location>
        <begin position="356"/>
        <end position="392"/>
    </location>
</feature>
<dbReference type="Ensembl" id="ENSECRT00000022084.1">
    <property type="protein sequence ID" value="ENSECRP00000021617.1"/>
    <property type="gene ID" value="ENSECRG00000014563.1"/>
</dbReference>
<dbReference type="PANTHER" id="PTHR14491:SF2">
    <property type="entry name" value="ANKYRIN REPEAT DOMAIN-CONTAINING PROTEIN SOWAHA"/>
    <property type="match status" value="1"/>
</dbReference>
<dbReference type="InterPro" id="IPR058889">
    <property type="entry name" value="WHD_SOWAHA-C"/>
</dbReference>
<name>A0A8C4XCE5_ERPCA</name>
<feature type="region of interest" description="Disordered" evidence="5">
    <location>
        <begin position="490"/>
        <end position="544"/>
    </location>
</feature>
<dbReference type="Gene3D" id="1.25.40.20">
    <property type="entry name" value="Ankyrin repeat-containing domain"/>
    <property type="match status" value="1"/>
</dbReference>
<evidence type="ECO:0000256" key="2">
    <source>
        <dbReference type="ARBA" id="ARBA00023043"/>
    </source>
</evidence>
<dbReference type="SMART" id="SM00248">
    <property type="entry name" value="ANK"/>
    <property type="match status" value="2"/>
</dbReference>
<feature type="region of interest" description="Disordered" evidence="5">
    <location>
        <begin position="223"/>
        <end position="301"/>
    </location>
</feature>
<dbReference type="Pfam" id="PF12796">
    <property type="entry name" value="Ank_2"/>
    <property type="match status" value="1"/>
</dbReference>
<evidence type="ECO:0000256" key="4">
    <source>
        <dbReference type="PROSITE-ProRule" id="PRU00023"/>
    </source>
</evidence>
<reference evidence="7" key="2">
    <citation type="submission" date="2025-08" db="UniProtKB">
        <authorList>
            <consortium name="Ensembl"/>
        </authorList>
    </citation>
    <scope>IDENTIFICATION</scope>
</reference>
<dbReference type="PROSITE" id="PS50297">
    <property type="entry name" value="ANK_REP_REGION"/>
    <property type="match status" value="2"/>
</dbReference>
<dbReference type="SUPFAM" id="SSF48403">
    <property type="entry name" value="Ankyrin repeat"/>
    <property type="match status" value="1"/>
</dbReference>
<dbReference type="Pfam" id="PF25877">
    <property type="entry name" value="WHD_SOWAH"/>
    <property type="match status" value="1"/>
</dbReference>
<comment type="similarity">
    <text evidence="3">Belongs to the SOWAH family.</text>
</comment>
<evidence type="ECO:0000256" key="5">
    <source>
        <dbReference type="SAM" id="MobiDB-lite"/>
    </source>
</evidence>
<accession>A0A8C4XCE5</accession>
<evidence type="ECO:0000313" key="8">
    <source>
        <dbReference type="Proteomes" id="UP000694620"/>
    </source>
</evidence>
<feature type="domain" description="SOWAHA-C winged helix-turn-helix" evidence="6">
    <location>
        <begin position="17"/>
        <end position="95"/>
    </location>
</feature>
<dbReference type="PROSITE" id="PS50088">
    <property type="entry name" value="ANK_REPEAT"/>
    <property type="match status" value="2"/>
</dbReference>
<proteinExistence type="inferred from homology"/>
<protein>
    <submittedName>
        <fullName evidence="7">Sosondowah ankyrin repeat domain family member A</fullName>
    </submittedName>
</protein>
<keyword evidence="8" id="KW-1185">Reference proteome</keyword>
<reference evidence="7" key="3">
    <citation type="submission" date="2025-09" db="UniProtKB">
        <authorList>
            <consortium name="Ensembl"/>
        </authorList>
    </citation>
    <scope>IDENTIFICATION</scope>
</reference>
<evidence type="ECO:0000313" key="7">
    <source>
        <dbReference type="Ensembl" id="ENSECRP00000021617.1"/>
    </source>
</evidence>
<dbReference type="PANTHER" id="PTHR14491">
    <property type="entry name" value="SOSONDOWAH, ISOFORM G"/>
    <property type="match status" value="1"/>
</dbReference>